<dbReference type="PROSITE" id="PS50956">
    <property type="entry name" value="HTH_ASNC_2"/>
    <property type="match status" value="1"/>
</dbReference>
<dbReference type="SUPFAM" id="SSF54909">
    <property type="entry name" value="Dimeric alpha+beta barrel"/>
    <property type="match status" value="1"/>
</dbReference>
<accession>A0A0P6WYF3</accession>
<dbReference type="Gene3D" id="3.30.70.920">
    <property type="match status" value="1"/>
</dbReference>
<keyword evidence="3" id="KW-0804">Transcription</keyword>
<dbReference type="SMART" id="SM00344">
    <property type="entry name" value="HTH_ASNC"/>
    <property type="match status" value="1"/>
</dbReference>
<dbReference type="GO" id="GO:0043200">
    <property type="term" value="P:response to amino acid"/>
    <property type="evidence" value="ECO:0007669"/>
    <property type="project" value="TreeGrafter"/>
</dbReference>
<organism evidence="5 6">
    <name type="scientific">Bellilinea caldifistulae</name>
    <dbReference type="NCBI Taxonomy" id="360411"/>
    <lineage>
        <taxon>Bacteria</taxon>
        <taxon>Bacillati</taxon>
        <taxon>Chloroflexota</taxon>
        <taxon>Anaerolineae</taxon>
        <taxon>Anaerolineales</taxon>
        <taxon>Anaerolineaceae</taxon>
        <taxon>Bellilinea</taxon>
    </lineage>
</organism>
<dbReference type="InterPro" id="IPR036388">
    <property type="entry name" value="WH-like_DNA-bd_sf"/>
</dbReference>
<evidence type="ECO:0000256" key="1">
    <source>
        <dbReference type="ARBA" id="ARBA00023015"/>
    </source>
</evidence>
<dbReference type="InterPro" id="IPR000485">
    <property type="entry name" value="AsnC-type_HTH_dom"/>
</dbReference>
<keyword evidence="6" id="KW-1185">Reference proteome</keyword>
<dbReference type="GO" id="GO:0043565">
    <property type="term" value="F:sequence-specific DNA binding"/>
    <property type="evidence" value="ECO:0007669"/>
    <property type="project" value="InterPro"/>
</dbReference>
<feature type="domain" description="HTH asnC-type" evidence="4">
    <location>
        <begin position="7"/>
        <end position="67"/>
    </location>
</feature>
<protein>
    <recommendedName>
        <fullName evidence="4">HTH asnC-type domain-containing protein</fullName>
    </recommendedName>
</protein>
<dbReference type="Pfam" id="PF13404">
    <property type="entry name" value="HTH_AsnC-type"/>
    <property type="match status" value="1"/>
</dbReference>
<dbReference type="Gene3D" id="1.10.10.10">
    <property type="entry name" value="Winged helix-like DNA-binding domain superfamily/Winged helix DNA-binding domain"/>
    <property type="match status" value="1"/>
</dbReference>
<dbReference type="InterPro" id="IPR011008">
    <property type="entry name" value="Dimeric_a/b-barrel"/>
</dbReference>
<dbReference type="PANTHER" id="PTHR30154">
    <property type="entry name" value="LEUCINE-RESPONSIVE REGULATORY PROTEIN"/>
    <property type="match status" value="1"/>
</dbReference>
<comment type="caution">
    <text evidence="5">The sequence shown here is derived from an EMBL/GenBank/DDBJ whole genome shotgun (WGS) entry which is preliminary data.</text>
</comment>
<dbReference type="InterPro" id="IPR019888">
    <property type="entry name" value="Tscrpt_reg_AsnC-like"/>
</dbReference>
<dbReference type="AlphaFoldDB" id="A0A0P6WYF3"/>
<reference evidence="5 6" key="1">
    <citation type="submission" date="2015-07" db="EMBL/GenBank/DDBJ databases">
        <title>Draft genome of Bellilinea caldifistulae DSM 17877.</title>
        <authorList>
            <person name="Hemp J."/>
            <person name="Ward L.M."/>
            <person name="Pace L.A."/>
            <person name="Fischer W.W."/>
        </authorList>
    </citation>
    <scope>NUCLEOTIDE SEQUENCE [LARGE SCALE GENOMIC DNA]</scope>
    <source>
        <strain evidence="5 6">GOMI-1</strain>
    </source>
</reference>
<sequence length="159" mass="18107">MTKSAQFDLLDYQIILELRKDARKSASEIARALKANERTVRNRIDRLVESGAVRLTSILDPHAFGYVNTVDIFLEVDSDQEQSAIEQLLKMHEVSYLAYGLGTQDISIEARFKDNAEMRQFLGKVLPSIPGVRVKGYALVPRILRNIDEWLPKPEDFEG</sequence>
<dbReference type="EMBL" id="LGHJ01000026">
    <property type="protein sequence ID" value="KPL71510.1"/>
    <property type="molecule type" value="Genomic_DNA"/>
</dbReference>
<dbReference type="GO" id="GO:0005829">
    <property type="term" value="C:cytosol"/>
    <property type="evidence" value="ECO:0007669"/>
    <property type="project" value="TreeGrafter"/>
</dbReference>
<evidence type="ECO:0000313" key="6">
    <source>
        <dbReference type="Proteomes" id="UP000050514"/>
    </source>
</evidence>
<evidence type="ECO:0000313" key="5">
    <source>
        <dbReference type="EMBL" id="KPL71510.1"/>
    </source>
</evidence>
<gene>
    <name evidence="5" type="ORF">AC812_16345</name>
</gene>
<name>A0A0P6WYF3_9CHLR</name>
<keyword evidence="1" id="KW-0805">Transcription regulation</keyword>
<dbReference type="Proteomes" id="UP000050514">
    <property type="component" value="Unassembled WGS sequence"/>
</dbReference>
<proteinExistence type="predicted"/>
<dbReference type="STRING" id="360411.AC812_16345"/>
<evidence type="ECO:0000256" key="3">
    <source>
        <dbReference type="ARBA" id="ARBA00023163"/>
    </source>
</evidence>
<dbReference type="PRINTS" id="PR00033">
    <property type="entry name" value="HTHASNC"/>
</dbReference>
<evidence type="ECO:0000259" key="4">
    <source>
        <dbReference type="PROSITE" id="PS50956"/>
    </source>
</evidence>
<dbReference type="SUPFAM" id="SSF46785">
    <property type="entry name" value="Winged helix' DNA-binding domain"/>
    <property type="match status" value="1"/>
</dbReference>
<dbReference type="PANTHER" id="PTHR30154:SF34">
    <property type="entry name" value="TRANSCRIPTIONAL REGULATOR AZLB"/>
    <property type="match status" value="1"/>
</dbReference>
<dbReference type="RefSeq" id="WP_169787333.1">
    <property type="nucleotide sequence ID" value="NZ_DF967971.1"/>
</dbReference>
<evidence type="ECO:0000256" key="2">
    <source>
        <dbReference type="ARBA" id="ARBA00023125"/>
    </source>
</evidence>
<dbReference type="InterPro" id="IPR036390">
    <property type="entry name" value="WH_DNA-bd_sf"/>
</dbReference>
<keyword evidence="2" id="KW-0238">DNA-binding</keyword>